<keyword evidence="3" id="KW-0169">Cobalamin biosynthesis</keyword>
<keyword evidence="7" id="KW-1185">Reference proteome</keyword>
<dbReference type="EMBL" id="CP003326">
    <property type="protein sequence ID" value="AFS79486.1"/>
    <property type="molecule type" value="Genomic_DNA"/>
</dbReference>
<comment type="pathway">
    <text evidence="1">Cofactor biosynthesis; adenosylcobalamin biosynthesis.</text>
</comment>
<organism evidence="6 7">
    <name type="scientific">Gottschalkia acidurici (strain ATCC 7906 / DSM 604 / BCRC 14475 / CIP 104303 / KCTC 5404 / NCIMB 10678 / 9a)</name>
    <name type="common">Clostridium acidurici</name>
    <dbReference type="NCBI Taxonomy" id="1128398"/>
    <lineage>
        <taxon>Bacteria</taxon>
        <taxon>Bacillati</taxon>
        <taxon>Bacillota</taxon>
        <taxon>Tissierellia</taxon>
        <taxon>Tissierellales</taxon>
        <taxon>Gottschalkiaceae</taxon>
        <taxon>Gottschalkia</taxon>
    </lineage>
</organism>
<dbReference type="UniPathway" id="UPA00148"/>
<reference evidence="6 7" key="1">
    <citation type="journal article" date="2012" name="PLoS ONE">
        <title>The purine-utilizing bacterium Clostridium acidurici 9a: a genome-guided metabolic reconsideration.</title>
        <authorList>
            <person name="Hartwich K."/>
            <person name="Poehlein A."/>
            <person name="Daniel R."/>
        </authorList>
    </citation>
    <scope>NUCLEOTIDE SEQUENCE [LARGE SCALE GENOMIC DNA]</scope>
    <source>
        <strain evidence="7">ATCC 7906 / DSM 604 / BCRC 14475 / CIP 104303 / KCTC 5404 / NCIMB 10678 / 9a</strain>
    </source>
</reference>
<proteinExistence type="inferred from homology"/>
<dbReference type="InterPro" id="IPR036588">
    <property type="entry name" value="CobH/CbiC_sf"/>
</dbReference>
<dbReference type="Gene3D" id="3.40.50.10230">
    <property type="entry name" value="Cobalamin biosynthesis CobH/CbiC, precorrin-8X methylmutase"/>
    <property type="match status" value="1"/>
</dbReference>
<sequence length="206" mass="22566">MYIKNPELIETKSFEIIDEGMTPHSFTDEELNVVKRTIHTTGDFDYQNIVIFKNSPIEVGINTIKNGCRIVTDTKMGFSGINKTALNKANCTLDNYISHEDVFRIAKEKEITRSMAAVDFALSEGVDIFVVGNAPTALFRIGELIKEGKASPKLIIGVPVGFVGAKESKEYIREFDIPTITTKGTKGGSNVAAAIVNALLYMAVGR</sequence>
<gene>
    <name evidence="6" type="primary">cbiC</name>
    <name evidence="6" type="ordered locus">Curi_c24910</name>
</gene>
<dbReference type="PANTHER" id="PTHR43588:SF1">
    <property type="entry name" value="COBALT-PRECORRIN-8 METHYLMUTASE"/>
    <property type="match status" value="1"/>
</dbReference>
<dbReference type="RefSeq" id="WP_014968620.1">
    <property type="nucleotide sequence ID" value="NC_018664.1"/>
</dbReference>
<keyword evidence="4 6" id="KW-0413">Isomerase</keyword>
<dbReference type="Pfam" id="PF02570">
    <property type="entry name" value="CbiC"/>
    <property type="match status" value="1"/>
</dbReference>
<dbReference type="Proteomes" id="UP000006094">
    <property type="component" value="Chromosome"/>
</dbReference>
<dbReference type="SUPFAM" id="SSF63965">
    <property type="entry name" value="Precorrin-8X methylmutase CbiC/CobH"/>
    <property type="match status" value="1"/>
</dbReference>
<dbReference type="EC" id="5.4.99.61" evidence="6"/>
<evidence type="ECO:0000256" key="2">
    <source>
        <dbReference type="ARBA" id="ARBA00009774"/>
    </source>
</evidence>
<feature type="domain" description="Cobalamin biosynthesis precorrin-8X methylmutase CobH/CbiC" evidence="5">
    <location>
        <begin position="9"/>
        <end position="202"/>
    </location>
</feature>
<dbReference type="KEGG" id="cad:Curi_c24910"/>
<name>K0B4K9_GOTA9</name>
<dbReference type="STRING" id="1128398.Curi_c24910"/>
<dbReference type="GO" id="GO:0016993">
    <property type="term" value="F:precorrin-8X methylmutase activity"/>
    <property type="evidence" value="ECO:0007669"/>
    <property type="project" value="UniProtKB-EC"/>
</dbReference>
<dbReference type="PANTHER" id="PTHR43588">
    <property type="entry name" value="COBALT-PRECORRIN-8 METHYLMUTASE"/>
    <property type="match status" value="1"/>
</dbReference>
<dbReference type="GO" id="GO:0009236">
    <property type="term" value="P:cobalamin biosynthetic process"/>
    <property type="evidence" value="ECO:0007669"/>
    <property type="project" value="UniProtKB-UniPathway"/>
</dbReference>
<evidence type="ECO:0000313" key="6">
    <source>
        <dbReference type="EMBL" id="AFS79486.1"/>
    </source>
</evidence>
<comment type="similarity">
    <text evidence="2">Belongs to the CobH/CbiC family.</text>
</comment>
<dbReference type="OrthoDB" id="9780708at2"/>
<evidence type="ECO:0000256" key="1">
    <source>
        <dbReference type="ARBA" id="ARBA00004953"/>
    </source>
</evidence>
<accession>K0B4K9</accession>
<dbReference type="PATRIC" id="fig|1128398.3.peg.2566"/>
<dbReference type="AlphaFoldDB" id="K0B4K9"/>
<evidence type="ECO:0000256" key="3">
    <source>
        <dbReference type="ARBA" id="ARBA00022573"/>
    </source>
</evidence>
<dbReference type="InterPro" id="IPR003722">
    <property type="entry name" value="Cbl_synth_CobH/CbiC"/>
</dbReference>
<dbReference type="eggNOG" id="COG2082">
    <property type="taxonomic scope" value="Bacteria"/>
</dbReference>
<evidence type="ECO:0000256" key="4">
    <source>
        <dbReference type="ARBA" id="ARBA00023235"/>
    </source>
</evidence>
<evidence type="ECO:0000313" key="7">
    <source>
        <dbReference type="Proteomes" id="UP000006094"/>
    </source>
</evidence>
<evidence type="ECO:0000259" key="5">
    <source>
        <dbReference type="Pfam" id="PF02570"/>
    </source>
</evidence>
<dbReference type="HOGENOM" id="CLU_084703_1_1_9"/>
<protein>
    <submittedName>
        <fullName evidence="6">Precorrin-8X methylmutase CbiC</fullName>
        <ecNumber evidence="6">5.4.99.61</ecNumber>
    </submittedName>
</protein>